<keyword evidence="1 5" id="KW-0169">Cobalamin biosynthesis</keyword>
<dbReference type="PANTHER" id="PTHR35863">
    <property type="entry name" value="COBALT-PRECORRIN-5B C(1)-METHYLTRANSFERASE"/>
    <property type="match status" value="1"/>
</dbReference>
<name>A0A8J6P9G9_9FIRM</name>
<comment type="similarity">
    <text evidence="5">Belongs to the CbiD family.</text>
</comment>
<evidence type="ECO:0000256" key="3">
    <source>
        <dbReference type="ARBA" id="ARBA00022679"/>
    </source>
</evidence>
<accession>A0A8J6P9G9</accession>
<dbReference type="HAMAP" id="MF_00787">
    <property type="entry name" value="CbiD"/>
    <property type="match status" value="1"/>
</dbReference>
<dbReference type="PIRSF" id="PIRSF026782">
    <property type="entry name" value="CbiD"/>
    <property type="match status" value="1"/>
</dbReference>
<dbReference type="PANTHER" id="PTHR35863:SF1">
    <property type="entry name" value="COBALT-PRECORRIN-5B C(1)-METHYLTRANSFERASE"/>
    <property type="match status" value="1"/>
</dbReference>
<dbReference type="GO" id="GO:0008168">
    <property type="term" value="F:methyltransferase activity"/>
    <property type="evidence" value="ECO:0007669"/>
    <property type="project" value="UniProtKB-UniRule"/>
</dbReference>
<dbReference type="GO" id="GO:0032259">
    <property type="term" value="P:methylation"/>
    <property type="evidence" value="ECO:0007669"/>
    <property type="project" value="UniProtKB-KW"/>
</dbReference>
<keyword evidence="4 5" id="KW-0949">S-adenosyl-L-methionine</keyword>
<comment type="pathway">
    <text evidence="5">Cofactor biosynthesis; adenosylcobalamin biosynthesis; cob(II)yrinate a,c-diamide from sirohydrochlorin (anaerobic route): step 6/10.</text>
</comment>
<evidence type="ECO:0000256" key="5">
    <source>
        <dbReference type="HAMAP-Rule" id="MF_00787"/>
    </source>
</evidence>
<dbReference type="NCBIfam" id="TIGR00312">
    <property type="entry name" value="cbiD"/>
    <property type="match status" value="1"/>
</dbReference>
<dbReference type="AlphaFoldDB" id="A0A8J6P9G9"/>
<evidence type="ECO:0000256" key="1">
    <source>
        <dbReference type="ARBA" id="ARBA00022573"/>
    </source>
</evidence>
<dbReference type="EC" id="2.1.1.195" evidence="5"/>
<comment type="caution">
    <text evidence="6">The sequence shown here is derived from an EMBL/GenBank/DDBJ whole genome shotgun (WGS) entry which is preliminary data.</text>
</comment>
<dbReference type="GO" id="GO:0019251">
    <property type="term" value="P:anaerobic cobalamin biosynthetic process"/>
    <property type="evidence" value="ECO:0007669"/>
    <property type="project" value="UniProtKB-UniRule"/>
</dbReference>
<dbReference type="RefSeq" id="WP_154824908.1">
    <property type="nucleotide sequence ID" value="NZ_JACRTL010000008.1"/>
</dbReference>
<keyword evidence="2 5" id="KW-0489">Methyltransferase</keyword>
<dbReference type="InterPro" id="IPR002748">
    <property type="entry name" value="CbiD"/>
</dbReference>
<organism evidence="6 7">
    <name type="scientific">Massiliimalia timonensis</name>
    <dbReference type="NCBI Taxonomy" id="1987501"/>
    <lineage>
        <taxon>Bacteria</taxon>
        <taxon>Bacillati</taxon>
        <taxon>Bacillota</taxon>
        <taxon>Clostridia</taxon>
        <taxon>Eubacteriales</taxon>
        <taxon>Oscillospiraceae</taxon>
        <taxon>Massiliimalia</taxon>
    </lineage>
</organism>
<keyword evidence="7" id="KW-1185">Reference proteome</keyword>
<sequence>MELYLDPMHPGLRYGYTTGTCAALAAKAAAQALLSGKIPDSVSVRTPKGITVCVPVEKGTLQNGAAVCAVRKDSGDDPDITNGVLVYAEVKQAPGEEVRVDGGIGVGRVTKKGLACPVGEAAINPGPREQIRHAVLAAAEELESVGGFEVVISIPEGERLAKRTFNPRLGIEGGLSVLGTSGIVEPMSDAALLESIRLEIKVLHAAGNERLLITPGNYGETFAKQQLGLSDAPMAQCSNFIGDTLDILHREGIKGILLVGHIGKLIKVAGGMMNTHSKYGDCRMEILCAYAALFGVPQGSLRRMMESVTTEAALDVLKETDKLEPVMDAVTQKIAQEVKRRAPELPAELVLFSQTHGTVGKTAGADRMIALFRELREER</sequence>
<dbReference type="Proteomes" id="UP000632659">
    <property type="component" value="Unassembled WGS sequence"/>
</dbReference>
<dbReference type="InterPro" id="IPR036074">
    <property type="entry name" value="CbiD_sf"/>
</dbReference>
<keyword evidence="3 5" id="KW-0808">Transferase</keyword>
<proteinExistence type="inferred from homology"/>
<dbReference type="SUPFAM" id="SSF111342">
    <property type="entry name" value="CbiD-like"/>
    <property type="match status" value="1"/>
</dbReference>
<reference evidence="6" key="1">
    <citation type="submission" date="2020-08" db="EMBL/GenBank/DDBJ databases">
        <title>Genome public.</title>
        <authorList>
            <person name="Liu C."/>
            <person name="Sun Q."/>
        </authorList>
    </citation>
    <scope>NUCLEOTIDE SEQUENCE</scope>
    <source>
        <strain evidence="6">NSJ-15</strain>
    </source>
</reference>
<dbReference type="Pfam" id="PF01888">
    <property type="entry name" value="CbiD"/>
    <property type="match status" value="1"/>
</dbReference>
<evidence type="ECO:0000313" key="6">
    <source>
        <dbReference type="EMBL" id="MBC8611774.1"/>
    </source>
</evidence>
<dbReference type="UniPathway" id="UPA00148">
    <property type="reaction ID" value="UER00227"/>
</dbReference>
<evidence type="ECO:0000313" key="7">
    <source>
        <dbReference type="Proteomes" id="UP000632659"/>
    </source>
</evidence>
<dbReference type="Gene3D" id="3.30.2110.10">
    <property type="entry name" value="CbiD-like"/>
    <property type="match status" value="1"/>
</dbReference>
<evidence type="ECO:0000256" key="2">
    <source>
        <dbReference type="ARBA" id="ARBA00022603"/>
    </source>
</evidence>
<gene>
    <name evidence="5 6" type="primary">cbiD</name>
    <name evidence="6" type="ORF">H8702_11800</name>
</gene>
<comment type="catalytic activity">
    <reaction evidence="5">
        <text>Co-precorrin-5B + S-adenosyl-L-methionine = Co-precorrin-6A + S-adenosyl-L-homocysteine</text>
        <dbReference type="Rhea" id="RHEA:26285"/>
        <dbReference type="ChEBI" id="CHEBI:57856"/>
        <dbReference type="ChEBI" id="CHEBI:59789"/>
        <dbReference type="ChEBI" id="CHEBI:60063"/>
        <dbReference type="ChEBI" id="CHEBI:60064"/>
        <dbReference type="EC" id="2.1.1.195"/>
    </reaction>
</comment>
<evidence type="ECO:0000256" key="4">
    <source>
        <dbReference type="ARBA" id="ARBA00022691"/>
    </source>
</evidence>
<protein>
    <recommendedName>
        <fullName evidence="5">Cobalt-precorrin-5B C(1)-methyltransferase</fullName>
        <ecNumber evidence="5">2.1.1.195</ecNumber>
    </recommendedName>
    <alternativeName>
        <fullName evidence="5">Cobalt-precorrin-6A synthase</fullName>
    </alternativeName>
</protein>
<dbReference type="EMBL" id="JACRTL010000008">
    <property type="protein sequence ID" value="MBC8611774.1"/>
    <property type="molecule type" value="Genomic_DNA"/>
</dbReference>
<comment type="function">
    <text evidence="5">Catalyzes the methylation of C-1 in cobalt-precorrin-5B to form cobalt-precorrin-6A.</text>
</comment>